<proteinExistence type="predicted"/>
<gene>
    <name evidence="1" type="ORF">F5144DRAFT_487065</name>
</gene>
<organism evidence="1 2">
    <name type="scientific">Chaetomium tenue</name>
    <dbReference type="NCBI Taxonomy" id="1854479"/>
    <lineage>
        <taxon>Eukaryota</taxon>
        <taxon>Fungi</taxon>
        <taxon>Dikarya</taxon>
        <taxon>Ascomycota</taxon>
        <taxon>Pezizomycotina</taxon>
        <taxon>Sordariomycetes</taxon>
        <taxon>Sordariomycetidae</taxon>
        <taxon>Sordariales</taxon>
        <taxon>Chaetomiaceae</taxon>
        <taxon>Chaetomium</taxon>
    </lineage>
</organism>
<protein>
    <submittedName>
        <fullName evidence="1">Uncharacterized protein</fullName>
    </submittedName>
</protein>
<evidence type="ECO:0000313" key="2">
    <source>
        <dbReference type="Proteomes" id="UP000724584"/>
    </source>
</evidence>
<keyword evidence="2" id="KW-1185">Reference proteome</keyword>
<comment type="caution">
    <text evidence="1">The sequence shown here is derived from an EMBL/GenBank/DDBJ whole genome shotgun (WGS) entry which is preliminary data.</text>
</comment>
<dbReference type="Proteomes" id="UP000724584">
    <property type="component" value="Unassembled WGS sequence"/>
</dbReference>
<dbReference type="EMBL" id="JAGIZQ010000003">
    <property type="protein sequence ID" value="KAH6637243.1"/>
    <property type="molecule type" value="Genomic_DNA"/>
</dbReference>
<sequence length="124" mass="14395">MSSSESSTPNHTPQPRMVVQNLYIPDAAADEIDLASQPWMMATIIDDDDLMFGGKPLCAWYEEDRRMLSSAMDVDDEEPRGRPRERSRGSSHHHQQAHQQPQHQHQIQHQHRRHHSKKSTEPKQ</sequence>
<reference evidence="1 2" key="1">
    <citation type="journal article" date="2021" name="Nat. Commun.">
        <title>Genetic determinants of endophytism in the Arabidopsis root mycobiome.</title>
        <authorList>
            <person name="Mesny F."/>
            <person name="Miyauchi S."/>
            <person name="Thiergart T."/>
            <person name="Pickel B."/>
            <person name="Atanasova L."/>
            <person name="Karlsson M."/>
            <person name="Huettel B."/>
            <person name="Barry K.W."/>
            <person name="Haridas S."/>
            <person name="Chen C."/>
            <person name="Bauer D."/>
            <person name="Andreopoulos W."/>
            <person name="Pangilinan J."/>
            <person name="LaButti K."/>
            <person name="Riley R."/>
            <person name="Lipzen A."/>
            <person name="Clum A."/>
            <person name="Drula E."/>
            <person name="Henrissat B."/>
            <person name="Kohler A."/>
            <person name="Grigoriev I.V."/>
            <person name="Martin F.M."/>
            <person name="Hacquard S."/>
        </authorList>
    </citation>
    <scope>NUCLEOTIDE SEQUENCE [LARGE SCALE GENOMIC DNA]</scope>
    <source>
        <strain evidence="1 2">MPI-SDFR-AT-0079</strain>
    </source>
</reference>
<name>A0ACB7PG32_9PEZI</name>
<evidence type="ECO:0000313" key="1">
    <source>
        <dbReference type="EMBL" id="KAH6637243.1"/>
    </source>
</evidence>
<accession>A0ACB7PG32</accession>